<evidence type="ECO:0000313" key="4">
    <source>
        <dbReference type="EMBL" id="SVE21962.1"/>
    </source>
</evidence>
<keyword evidence="2" id="KW-0436">Ligase</keyword>
<accession>A0A383BPU7</accession>
<dbReference type="GO" id="GO:0006421">
    <property type="term" value="P:asparaginyl-tRNA aminoacylation"/>
    <property type="evidence" value="ECO:0007669"/>
    <property type="project" value="TreeGrafter"/>
</dbReference>
<keyword evidence="2" id="KW-0030">Aminoacyl-tRNA synthetase</keyword>
<dbReference type="GO" id="GO:0003676">
    <property type="term" value="F:nucleic acid binding"/>
    <property type="evidence" value="ECO:0007669"/>
    <property type="project" value="InterPro"/>
</dbReference>
<name>A0A383BPU7_9ZZZZ</name>
<dbReference type="Gene3D" id="2.40.50.140">
    <property type="entry name" value="Nucleic acid-binding proteins"/>
    <property type="match status" value="1"/>
</dbReference>
<dbReference type="EMBL" id="UINC01202253">
    <property type="protein sequence ID" value="SVE21962.1"/>
    <property type="molecule type" value="Genomic_DNA"/>
</dbReference>
<protein>
    <recommendedName>
        <fullName evidence="3">OB domain-containing protein</fullName>
    </recommendedName>
</protein>
<feature type="non-terminal residue" evidence="4">
    <location>
        <position position="114"/>
    </location>
</feature>
<dbReference type="PANTHER" id="PTHR22594">
    <property type="entry name" value="ASPARTYL/LYSYL-TRNA SYNTHETASE"/>
    <property type="match status" value="1"/>
</dbReference>
<evidence type="ECO:0000256" key="2">
    <source>
        <dbReference type="ARBA" id="ARBA00023146"/>
    </source>
</evidence>
<dbReference type="AlphaFoldDB" id="A0A383BPU7"/>
<dbReference type="InterPro" id="IPR004365">
    <property type="entry name" value="NA-bd_OB_tRNA"/>
</dbReference>
<proteinExistence type="predicted"/>
<dbReference type="SUPFAM" id="SSF50249">
    <property type="entry name" value="Nucleic acid-binding proteins"/>
    <property type="match status" value="1"/>
</dbReference>
<reference evidence="4" key="1">
    <citation type="submission" date="2018-05" db="EMBL/GenBank/DDBJ databases">
        <authorList>
            <person name="Lanie J.A."/>
            <person name="Ng W.-L."/>
            <person name="Kazmierczak K.M."/>
            <person name="Andrzejewski T.M."/>
            <person name="Davidsen T.M."/>
            <person name="Wayne K.J."/>
            <person name="Tettelin H."/>
            <person name="Glass J.I."/>
            <person name="Rusch D."/>
            <person name="Podicherti R."/>
            <person name="Tsui H.-C.T."/>
            <person name="Winkler M.E."/>
        </authorList>
    </citation>
    <scope>NUCLEOTIDE SEQUENCE</scope>
</reference>
<dbReference type="GO" id="GO:0004812">
    <property type="term" value="F:aminoacyl-tRNA ligase activity"/>
    <property type="evidence" value="ECO:0007669"/>
    <property type="project" value="UniProtKB-KW"/>
</dbReference>
<dbReference type="Pfam" id="PF01336">
    <property type="entry name" value="tRNA_anti-codon"/>
    <property type="match status" value="1"/>
</dbReference>
<feature type="domain" description="OB" evidence="3">
    <location>
        <begin position="18"/>
        <end position="97"/>
    </location>
</feature>
<dbReference type="InterPro" id="IPR012340">
    <property type="entry name" value="NA-bd_OB-fold"/>
</dbReference>
<evidence type="ECO:0000259" key="3">
    <source>
        <dbReference type="Pfam" id="PF01336"/>
    </source>
</evidence>
<organism evidence="4">
    <name type="scientific">marine metagenome</name>
    <dbReference type="NCBI Taxonomy" id="408172"/>
    <lineage>
        <taxon>unclassified sequences</taxon>
        <taxon>metagenomes</taxon>
        <taxon>ecological metagenomes</taxon>
    </lineage>
</organism>
<dbReference type="GO" id="GO:0005524">
    <property type="term" value="F:ATP binding"/>
    <property type="evidence" value="ECO:0007669"/>
    <property type="project" value="UniProtKB-KW"/>
</dbReference>
<gene>
    <name evidence="4" type="ORF">METZ01_LOCUS474816</name>
</gene>
<sequence>MSQYTTIERLPFVTGEEVRLCGWIRRVRSSGKISFLVLRDGTGEVQCVFVKKDVSPKVWTTVDSASHEMCVGVTGIVRSDDRAPSGVEVTAREFEVLGDADQFPIQPKEHGVDF</sequence>
<keyword evidence="1" id="KW-0648">Protein biosynthesis</keyword>
<dbReference type="PANTHER" id="PTHR22594:SF34">
    <property type="entry name" value="ASPARAGINE--TRNA LIGASE, MITOCHONDRIAL-RELATED"/>
    <property type="match status" value="1"/>
</dbReference>
<evidence type="ECO:0000256" key="1">
    <source>
        <dbReference type="ARBA" id="ARBA00022917"/>
    </source>
</evidence>